<proteinExistence type="predicted"/>
<dbReference type="AlphaFoldDB" id="A0A317X3A5"/>
<dbReference type="RefSeq" id="XP_025404370.1">
    <property type="nucleotide sequence ID" value="XM_025542118.1"/>
</dbReference>
<dbReference type="Proteomes" id="UP000247233">
    <property type="component" value="Unassembled WGS sequence"/>
</dbReference>
<organism evidence="1 2">
    <name type="scientific">Aspergillus heteromorphus CBS 117.55</name>
    <dbReference type="NCBI Taxonomy" id="1448321"/>
    <lineage>
        <taxon>Eukaryota</taxon>
        <taxon>Fungi</taxon>
        <taxon>Dikarya</taxon>
        <taxon>Ascomycota</taxon>
        <taxon>Pezizomycotina</taxon>
        <taxon>Eurotiomycetes</taxon>
        <taxon>Eurotiomycetidae</taxon>
        <taxon>Eurotiales</taxon>
        <taxon>Aspergillaceae</taxon>
        <taxon>Aspergillus</taxon>
        <taxon>Aspergillus subgen. Circumdati</taxon>
    </lineage>
</organism>
<dbReference type="EMBL" id="MSFL01000001">
    <property type="protein sequence ID" value="PWY92631.1"/>
    <property type="molecule type" value="Genomic_DNA"/>
</dbReference>
<name>A0A317X3A5_9EURO</name>
<evidence type="ECO:0000313" key="1">
    <source>
        <dbReference type="EMBL" id="PWY92631.1"/>
    </source>
</evidence>
<keyword evidence="2" id="KW-1185">Reference proteome</keyword>
<comment type="caution">
    <text evidence="1">The sequence shown here is derived from an EMBL/GenBank/DDBJ whole genome shotgun (WGS) entry which is preliminary data.</text>
</comment>
<reference evidence="1 2" key="1">
    <citation type="submission" date="2016-12" db="EMBL/GenBank/DDBJ databases">
        <title>The genomes of Aspergillus section Nigri reveals drivers in fungal speciation.</title>
        <authorList>
            <consortium name="DOE Joint Genome Institute"/>
            <person name="Vesth T.C."/>
            <person name="Nybo J."/>
            <person name="Theobald S."/>
            <person name="Brandl J."/>
            <person name="Frisvad J.C."/>
            <person name="Nielsen K.F."/>
            <person name="Lyhne E.K."/>
            <person name="Kogle M.E."/>
            <person name="Kuo A."/>
            <person name="Riley R."/>
            <person name="Clum A."/>
            <person name="Nolan M."/>
            <person name="Lipzen A."/>
            <person name="Salamov A."/>
            <person name="Henrissat B."/>
            <person name="Wiebenga A."/>
            <person name="De Vries R.P."/>
            <person name="Grigoriev I.V."/>
            <person name="Mortensen U.H."/>
            <person name="Andersen M.R."/>
            <person name="Baker S.E."/>
        </authorList>
    </citation>
    <scope>NUCLEOTIDE SEQUENCE [LARGE SCALE GENOMIC DNA]</scope>
    <source>
        <strain evidence="1 2">CBS 117.55</strain>
    </source>
</reference>
<protein>
    <submittedName>
        <fullName evidence="1">Uncharacterized protein</fullName>
    </submittedName>
</protein>
<sequence length="58" mass="6262">MDWLAVGGWVWLCDFSIVSLCGCPAGALPLSDSLSGLPFSPHILHFSISLPNMDHHGR</sequence>
<accession>A0A317X3A5</accession>
<dbReference type="VEuPathDB" id="FungiDB:BO70DRAFT_357770"/>
<gene>
    <name evidence="1" type="ORF">BO70DRAFT_357770</name>
</gene>
<evidence type="ECO:0000313" key="2">
    <source>
        <dbReference type="Proteomes" id="UP000247233"/>
    </source>
</evidence>
<dbReference type="GeneID" id="37064355"/>